<feature type="transmembrane region" description="Helical" evidence="1">
    <location>
        <begin position="218"/>
        <end position="236"/>
    </location>
</feature>
<sequence length="570" mass="58120">MSATSSTRARHSSGTTSRVRWSVLAPLAALALAAAVSARALRSTPLADDGALTAPAWAWVQGGSAPDPLTPEGLAVVHTAGWAWVTRAFERHGGLAAAGRELLWVALLVSCLLLWRVARRARLGDAGACVAVLVLGAVPGLVLVHAVSSPAAWAVPWMLLAAWLGLGRRRPVVRALAVPALVPAVVLAPDVALLLLAGTAGALATGRLGRRWSTRTRTVLAALLAPVFVVLVLLLPRWDPQPDVLAPWAAGEARSVLLTAGLLAVGALAAWVLPRWRPPAGALAVTTLAAIAPPGRFSALVVCLPLGALLLGALVQELVRHPATRPLRPALATATAVALVVSLGVGGAALGTARADDFGAADRRALVSWLTDQFPAGTPVAADGLLAEDLERAGVPIEPGGLQVSRGEPAGPGPVVARFGDETTGLAVVDPRYRAPDADDRALRRQLAGALLTNPTTADSGQVTGALLSGDVDPRLLTLLAGIAAQYGVGVTAMPTVPGEVGTALRYAVVDSVGGTRLADDPALADQVQGWLVAQLPPYAPSTVEVVDDGLRVGFGYAPAPDELVAASAG</sequence>
<dbReference type="RefSeq" id="WP_092805295.1">
    <property type="nucleotide sequence ID" value="NZ_FMUH01000004.1"/>
</dbReference>
<dbReference type="AlphaFoldDB" id="A0A1G4YGC7"/>
<dbReference type="OrthoDB" id="5178909at2"/>
<keyword evidence="3" id="KW-1185">Reference proteome</keyword>
<feature type="transmembrane region" description="Helical" evidence="1">
    <location>
        <begin position="297"/>
        <end position="319"/>
    </location>
</feature>
<gene>
    <name evidence="2" type="ORF">SAMN03159343_2810</name>
</gene>
<keyword evidence="1" id="KW-0472">Membrane</keyword>
<feature type="transmembrane region" description="Helical" evidence="1">
    <location>
        <begin position="256"/>
        <end position="276"/>
    </location>
</feature>
<dbReference type="EMBL" id="FMUH01000004">
    <property type="protein sequence ID" value="SCX52587.1"/>
    <property type="molecule type" value="Genomic_DNA"/>
</dbReference>
<feature type="transmembrane region" description="Helical" evidence="1">
    <location>
        <begin position="331"/>
        <end position="353"/>
    </location>
</feature>
<protein>
    <recommendedName>
        <fullName evidence="4">Dolichyl-phosphate-mannose-protein mannosyltransferase</fullName>
    </recommendedName>
</protein>
<keyword evidence="1" id="KW-1133">Transmembrane helix</keyword>
<proteinExistence type="predicted"/>
<reference evidence="3" key="1">
    <citation type="submission" date="2016-10" db="EMBL/GenBank/DDBJ databases">
        <authorList>
            <person name="Varghese N."/>
            <person name="Submissions S."/>
        </authorList>
    </citation>
    <scope>NUCLEOTIDE SEQUENCE [LARGE SCALE GENOMIC DNA]</scope>
    <source>
        <strain evidence="3">DSM 45722</strain>
    </source>
</reference>
<feature type="transmembrane region" description="Helical" evidence="1">
    <location>
        <begin position="130"/>
        <end position="155"/>
    </location>
</feature>
<name>A0A1G4YGC7_9ACTN</name>
<feature type="transmembrane region" description="Helical" evidence="1">
    <location>
        <begin position="175"/>
        <end position="197"/>
    </location>
</feature>
<evidence type="ECO:0000313" key="2">
    <source>
        <dbReference type="EMBL" id="SCX52587.1"/>
    </source>
</evidence>
<organism evidence="2 3">
    <name type="scientific">Klenkia marina</name>
    <dbReference type="NCBI Taxonomy" id="1960309"/>
    <lineage>
        <taxon>Bacteria</taxon>
        <taxon>Bacillati</taxon>
        <taxon>Actinomycetota</taxon>
        <taxon>Actinomycetes</taxon>
        <taxon>Geodermatophilales</taxon>
        <taxon>Geodermatophilaceae</taxon>
        <taxon>Klenkia</taxon>
    </lineage>
</organism>
<feature type="transmembrane region" description="Helical" evidence="1">
    <location>
        <begin position="102"/>
        <end position="118"/>
    </location>
</feature>
<dbReference type="Proteomes" id="UP000198981">
    <property type="component" value="Unassembled WGS sequence"/>
</dbReference>
<evidence type="ECO:0008006" key="4">
    <source>
        <dbReference type="Google" id="ProtNLM"/>
    </source>
</evidence>
<evidence type="ECO:0000256" key="1">
    <source>
        <dbReference type="SAM" id="Phobius"/>
    </source>
</evidence>
<dbReference type="STRING" id="1960309.SAMN03159343_2810"/>
<accession>A0A1G4YGC7</accession>
<keyword evidence="1" id="KW-0812">Transmembrane</keyword>
<evidence type="ECO:0000313" key="3">
    <source>
        <dbReference type="Proteomes" id="UP000198981"/>
    </source>
</evidence>